<protein>
    <recommendedName>
        <fullName evidence="3">Transposase</fullName>
    </recommendedName>
</protein>
<sequence>MKAVNPLTENEQITLKEAIANHPKNRVRTRAHAIFLSDKGYTILTLTDIFDAKFETVSSWIDHWGTSGIVGLYDATRIGRKPIYTETEVQRLKSLIDDEPHQLKRAQAILEEETGKKSSLDTLKRNIKKVATVTKGLGTH</sequence>
<keyword evidence="2" id="KW-1185">Reference proteome</keyword>
<evidence type="ECO:0000313" key="2">
    <source>
        <dbReference type="Proteomes" id="UP000000593"/>
    </source>
</evidence>
<gene>
    <name evidence="1" type="ordered locus">PBPRB0869</name>
</gene>
<evidence type="ECO:0000313" key="1">
    <source>
        <dbReference type="EMBL" id="CAG22741.1"/>
    </source>
</evidence>
<name>Q6LIY9_PHOPR</name>
<accession>Q6LIY9</accession>
<reference evidence="2" key="1">
    <citation type="journal article" date="2005" name="Science">
        <title>Life at depth: Photobacterium profundum genome sequence and expression analysis.</title>
        <authorList>
            <person name="Vezzi A."/>
            <person name="Campanaro S."/>
            <person name="D'Angelo M."/>
            <person name="Simonato F."/>
            <person name="Vitulo N."/>
            <person name="Lauro F.M."/>
            <person name="Cestaro A."/>
            <person name="Malacrida G."/>
            <person name="Simionati B."/>
            <person name="Cannata N."/>
            <person name="Romualdi C."/>
            <person name="Bartlett D.H."/>
            <person name="Valle G."/>
        </authorList>
    </citation>
    <scope>NUCLEOTIDE SEQUENCE [LARGE SCALE GENOMIC DNA]</scope>
    <source>
        <strain evidence="2">ATCC BAA-1253 / SS9</strain>
    </source>
</reference>
<dbReference type="Proteomes" id="UP000000593">
    <property type="component" value="Chromosome 2"/>
</dbReference>
<dbReference type="InterPro" id="IPR009057">
    <property type="entry name" value="Homeodomain-like_sf"/>
</dbReference>
<dbReference type="SUPFAM" id="SSF46689">
    <property type="entry name" value="Homeodomain-like"/>
    <property type="match status" value="1"/>
</dbReference>
<dbReference type="AlphaFoldDB" id="Q6LIY9"/>
<dbReference type="EMBL" id="CR378677">
    <property type="protein sequence ID" value="CAG22741.1"/>
    <property type="molecule type" value="Genomic_DNA"/>
</dbReference>
<dbReference type="HOGENOM" id="CLU_124928_1_0_6"/>
<dbReference type="KEGG" id="ppr:PBPRB0869"/>
<dbReference type="eggNOG" id="COG3415">
    <property type="taxonomic scope" value="Bacteria"/>
</dbReference>
<proteinExistence type="predicted"/>
<dbReference type="STRING" id="298386.PBPRB0869"/>
<evidence type="ECO:0008006" key="3">
    <source>
        <dbReference type="Google" id="ProtNLM"/>
    </source>
</evidence>
<dbReference type="Pfam" id="PF13565">
    <property type="entry name" value="HTH_32"/>
    <property type="match status" value="1"/>
</dbReference>
<organism evidence="1 2">
    <name type="scientific">Photobacterium profundum (strain SS9)</name>
    <dbReference type="NCBI Taxonomy" id="298386"/>
    <lineage>
        <taxon>Bacteria</taxon>
        <taxon>Pseudomonadati</taxon>
        <taxon>Pseudomonadota</taxon>
        <taxon>Gammaproteobacteria</taxon>
        <taxon>Vibrionales</taxon>
        <taxon>Vibrionaceae</taxon>
        <taxon>Photobacterium</taxon>
    </lineage>
</organism>